<reference evidence="1" key="1">
    <citation type="submission" date="2020-05" db="UniProtKB">
        <authorList>
            <consortium name="EnsemblMetazoa"/>
        </authorList>
    </citation>
    <scope>IDENTIFICATION</scope>
    <source>
        <strain evidence="1">TTRI</strain>
    </source>
</reference>
<dbReference type="Proteomes" id="UP000078200">
    <property type="component" value="Unassembled WGS sequence"/>
</dbReference>
<accession>A0A1A9VMN4</accession>
<dbReference type="EnsemblMetazoa" id="GAUT041884-RA">
    <property type="protein sequence ID" value="GAUT041884-PA"/>
    <property type="gene ID" value="GAUT041884"/>
</dbReference>
<evidence type="ECO:0000313" key="2">
    <source>
        <dbReference type="Proteomes" id="UP000078200"/>
    </source>
</evidence>
<name>A0A1A9VMN4_GLOAU</name>
<organism evidence="1 2">
    <name type="scientific">Glossina austeni</name>
    <name type="common">Savannah tsetse fly</name>
    <dbReference type="NCBI Taxonomy" id="7395"/>
    <lineage>
        <taxon>Eukaryota</taxon>
        <taxon>Metazoa</taxon>
        <taxon>Ecdysozoa</taxon>
        <taxon>Arthropoda</taxon>
        <taxon>Hexapoda</taxon>
        <taxon>Insecta</taxon>
        <taxon>Pterygota</taxon>
        <taxon>Neoptera</taxon>
        <taxon>Endopterygota</taxon>
        <taxon>Diptera</taxon>
        <taxon>Brachycera</taxon>
        <taxon>Muscomorpha</taxon>
        <taxon>Hippoboscoidea</taxon>
        <taxon>Glossinidae</taxon>
        <taxon>Glossina</taxon>
    </lineage>
</organism>
<dbReference type="AlphaFoldDB" id="A0A1A9VMN4"/>
<sequence>MPYRSFSLFRQRLRYPIFCCRLRIKATQSSTSPILTATARFTRHSLYYTLQYVLLTTNLTYWSAFATCGTKMRRDYDSHRSSTSPILTATARFTRHSLYYTLQYVLLTTNLTLLGSLCNV</sequence>
<keyword evidence="2" id="KW-1185">Reference proteome</keyword>
<protein>
    <submittedName>
        <fullName evidence="1">Uncharacterized protein</fullName>
    </submittedName>
</protein>
<evidence type="ECO:0000313" key="1">
    <source>
        <dbReference type="EnsemblMetazoa" id="GAUT041884-PA"/>
    </source>
</evidence>
<dbReference type="VEuPathDB" id="VectorBase:GAUT041884"/>
<proteinExistence type="predicted"/>